<feature type="transmembrane region" description="Helical" evidence="8">
    <location>
        <begin position="377"/>
        <end position="400"/>
    </location>
</feature>
<feature type="transmembrane region" description="Helical" evidence="8">
    <location>
        <begin position="509"/>
        <end position="531"/>
    </location>
</feature>
<feature type="transmembrane region" description="Helical" evidence="8">
    <location>
        <begin position="412"/>
        <end position="431"/>
    </location>
</feature>
<dbReference type="Pfam" id="PF00083">
    <property type="entry name" value="Sugar_tr"/>
    <property type="match status" value="1"/>
</dbReference>
<feature type="transmembrane region" description="Helical" evidence="8">
    <location>
        <begin position="195"/>
        <end position="217"/>
    </location>
</feature>
<evidence type="ECO:0000256" key="2">
    <source>
        <dbReference type="ARBA" id="ARBA00022448"/>
    </source>
</evidence>
<dbReference type="SUPFAM" id="SSF103473">
    <property type="entry name" value="MFS general substrate transporter"/>
    <property type="match status" value="1"/>
</dbReference>
<keyword evidence="4 8" id="KW-0812">Transmembrane</keyword>
<dbReference type="PANTHER" id="PTHR24064">
    <property type="entry name" value="SOLUTE CARRIER FAMILY 22 MEMBER"/>
    <property type="match status" value="1"/>
</dbReference>
<dbReference type="Proteomes" id="UP001430848">
    <property type="component" value="Unassembled WGS sequence"/>
</dbReference>
<name>A0ABR1PLF9_DIAER</name>
<feature type="transmembrane region" description="Helical" evidence="8">
    <location>
        <begin position="98"/>
        <end position="116"/>
    </location>
</feature>
<comment type="subcellular location">
    <subcellularLocation>
        <location evidence="1">Membrane</location>
        <topology evidence="1">Multi-pass membrane protein</topology>
    </subcellularLocation>
</comment>
<keyword evidence="6 8" id="KW-0472">Membrane</keyword>
<organism evidence="10 11">
    <name type="scientific">Diaporthe eres</name>
    <name type="common">Phomopsis oblonga</name>
    <dbReference type="NCBI Taxonomy" id="83184"/>
    <lineage>
        <taxon>Eukaryota</taxon>
        <taxon>Fungi</taxon>
        <taxon>Dikarya</taxon>
        <taxon>Ascomycota</taxon>
        <taxon>Pezizomycotina</taxon>
        <taxon>Sordariomycetes</taxon>
        <taxon>Sordariomycetidae</taxon>
        <taxon>Diaporthales</taxon>
        <taxon>Diaporthaceae</taxon>
        <taxon>Diaporthe</taxon>
        <taxon>Diaporthe eres species complex</taxon>
    </lineage>
</organism>
<sequence>MAETVQSRAVDKTSGGNAAYHNFHNDFLHVQDPNERRRLALAEIDKAPFGWYHVRAILVAGVGFFTDSYDIFAASLLTLMLGVVYYPGVGKMPVSSDTAIKLATSAGTVIGQFGFGTLADIVGRKKMYGLELIIIIFSTVAQALTSNSPSMDVIGLIIFWRVLMGVGIGGDYPLSSIITSEFATTKWRGAMMGAVFAMQGIGQLAAAFVMLFVTLGFKDSLSTSTKLANCTGDCAVAVDKMWRVLIGFGAVPGCIALYFRLTIPETPRYTFDVKMDVEKADEDTKLYVSGKRGEASVDEVARLAAQKNATENMKVEKASFKDFMRHYSIPKNGMLLAGCALSWFFLDVAYYGLSLNNATILSAIGYSTSHANSTYEILYNTAIGNLIIVLAGAVPGYWVTVATVDTIGRKPIQLGGFIILTVLFIIMGFAYDKLGQNGLLAIYVLAQFFFNFGPNSTTFIVPGECFPTRYRSTSHGISAASGKIGSIIGQGAIAPLRTRGATKDNANPWLNHVLEIFALFMLCGVFSTLMIKETKRKTLEELAEEDDYATRGLPSHAGSGEGVLEKDRDARTPEESV</sequence>
<feature type="transmembrane region" description="Helical" evidence="8">
    <location>
        <begin position="334"/>
        <end position="353"/>
    </location>
</feature>
<feature type="transmembrane region" description="Helical" evidence="8">
    <location>
        <begin position="56"/>
        <end position="86"/>
    </location>
</feature>
<evidence type="ECO:0000256" key="6">
    <source>
        <dbReference type="ARBA" id="ARBA00023136"/>
    </source>
</evidence>
<feature type="transmembrane region" description="Helical" evidence="8">
    <location>
        <begin position="128"/>
        <end position="147"/>
    </location>
</feature>
<dbReference type="InterPro" id="IPR005828">
    <property type="entry name" value="MFS_sugar_transport-like"/>
</dbReference>
<evidence type="ECO:0000256" key="5">
    <source>
        <dbReference type="ARBA" id="ARBA00022989"/>
    </source>
</evidence>
<dbReference type="NCBIfam" id="TIGR00887">
    <property type="entry name" value="2A0109"/>
    <property type="match status" value="1"/>
</dbReference>
<evidence type="ECO:0000256" key="8">
    <source>
        <dbReference type="SAM" id="Phobius"/>
    </source>
</evidence>
<evidence type="ECO:0000313" key="11">
    <source>
        <dbReference type="Proteomes" id="UP001430848"/>
    </source>
</evidence>
<keyword evidence="11" id="KW-1185">Reference proteome</keyword>
<dbReference type="InterPro" id="IPR004738">
    <property type="entry name" value="Phos_permease"/>
</dbReference>
<evidence type="ECO:0000256" key="7">
    <source>
        <dbReference type="SAM" id="MobiDB-lite"/>
    </source>
</evidence>
<dbReference type="CDD" id="cd17364">
    <property type="entry name" value="MFS_PhT"/>
    <property type="match status" value="1"/>
</dbReference>
<keyword evidence="5 8" id="KW-1133">Transmembrane helix</keyword>
<feature type="region of interest" description="Disordered" evidence="7">
    <location>
        <begin position="542"/>
        <end position="577"/>
    </location>
</feature>
<dbReference type="EMBL" id="JAKNSF020000005">
    <property type="protein sequence ID" value="KAK7738894.1"/>
    <property type="molecule type" value="Genomic_DNA"/>
</dbReference>
<evidence type="ECO:0000256" key="1">
    <source>
        <dbReference type="ARBA" id="ARBA00004141"/>
    </source>
</evidence>
<feature type="transmembrane region" description="Helical" evidence="8">
    <location>
        <begin position="241"/>
        <end position="259"/>
    </location>
</feature>
<evidence type="ECO:0000256" key="4">
    <source>
        <dbReference type="ARBA" id="ARBA00022692"/>
    </source>
</evidence>
<dbReference type="Gene3D" id="1.20.1250.20">
    <property type="entry name" value="MFS general substrate transporter like domains"/>
    <property type="match status" value="2"/>
</dbReference>
<dbReference type="PROSITE" id="PS00217">
    <property type="entry name" value="SUGAR_TRANSPORT_2"/>
    <property type="match status" value="1"/>
</dbReference>
<evidence type="ECO:0000256" key="3">
    <source>
        <dbReference type="ARBA" id="ARBA00022592"/>
    </source>
</evidence>
<protein>
    <submittedName>
        <fullName evidence="10">Acid phosphatase pho5</fullName>
    </submittedName>
</protein>
<dbReference type="InterPro" id="IPR020846">
    <property type="entry name" value="MFS_dom"/>
</dbReference>
<dbReference type="InterPro" id="IPR036259">
    <property type="entry name" value="MFS_trans_sf"/>
</dbReference>
<accession>A0ABR1PLF9</accession>
<evidence type="ECO:0000259" key="9">
    <source>
        <dbReference type="PROSITE" id="PS50850"/>
    </source>
</evidence>
<feature type="compositionally biased region" description="Basic and acidic residues" evidence="7">
    <location>
        <begin position="563"/>
        <end position="577"/>
    </location>
</feature>
<dbReference type="InterPro" id="IPR005829">
    <property type="entry name" value="Sugar_transporter_CS"/>
</dbReference>
<dbReference type="PROSITE" id="PS50850">
    <property type="entry name" value="MFS"/>
    <property type="match status" value="1"/>
</dbReference>
<proteinExistence type="predicted"/>
<reference evidence="10 11" key="1">
    <citation type="submission" date="2024-02" db="EMBL/GenBank/DDBJ databases">
        <title>De novo assembly and annotation of 12 fungi associated with fruit tree decline syndrome in Ontario, Canada.</title>
        <authorList>
            <person name="Sulman M."/>
            <person name="Ellouze W."/>
            <person name="Ilyukhin E."/>
        </authorList>
    </citation>
    <scope>NUCLEOTIDE SEQUENCE [LARGE SCALE GENOMIC DNA]</scope>
    <source>
        <strain evidence="10 11">M169</strain>
    </source>
</reference>
<evidence type="ECO:0000313" key="10">
    <source>
        <dbReference type="EMBL" id="KAK7738894.1"/>
    </source>
</evidence>
<keyword evidence="2" id="KW-0813">Transport</keyword>
<keyword evidence="3" id="KW-0592">Phosphate transport</keyword>
<feature type="transmembrane region" description="Helical" evidence="8">
    <location>
        <begin position="153"/>
        <end position="174"/>
    </location>
</feature>
<feature type="domain" description="Major facilitator superfamily (MFS) profile" evidence="9">
    <location>
        <begin position="56"/>
        <end position="536"/>
    </location>
</feature>
<comment type="caution">
    <text evidence="10">The sequence shown here is derived from an EMBL/GenBank/DDBJ whole genome shotgun (WGS) entry which is preliminary data.</text>
</comment>
<gene>
    <name evidence="10" type="primary">PHO5_1</name>
    <name evidence="10" type="ORF">SLS63_002231</name>
</gene>